<keyword evidence="1" id="KW-0479">Metal-binding</keyword>
<name>A0A9W4SMS3_9GLOM</name>
<accession>A0A9W4SMS3</accession>
<evidence type="ECO:0000313" key="6">
    <source>
        <dbReference type="EMBL" id="CAI2174299.1"/>
    </source>
</evidence>
<evidence type="ECO:0000256" key="2">
    <source>
        <dbReference type="ARBA" id="ARBA00022964"/>
    </source>
</evidence>
<organism evidence="6 7">
    <name type="scientific">Funneliformis geosporum</name>
    <dbReference type="NCBI Taxonomy" id="1117311"/>
    <lineage>
        <taxon>Eukaryota</taxon>
        <taxon>Fungi</taxon>
        <taxon>Fungi incertae sedis</taxon>
        <taxon>Mucoromycota</taxon>
        <taxon>Glomeromycotina</taxon>
        <taxon>Glomeromycetes</taxon>
        <taxon>Glomerales</taxon>
        <taxon>Glomeraceae</taxon>
        <taxon>Funneliformis</taxon>
    </lineage>
</organism>
<dbReference type="Proteomes" id="UP001153678">
    <property type="component" value="Unassembled WGS sequence"/>
</dbReference>
<keyword evidence="5" id="KW-0812">Transmembrane</keyword>
<keyword evidence="7" id="KW-1185">Reference proteome</keyword>
<feature type="transmembrane region" description="Helical" evidence="5">
    <location>
        <begin position="34"/>
        <end position="51"/>
    </location>
</feature>
<comment type="caution">
    <text evidence="6">The sequence shown here is derived from an EMBL/GenBank/DDBJ whole genome shotgun (WGS) entry which is preliminary data.</text>
</comment>
<keyword evidence="5" id="KW-1133">Transmembrane helix</keyword>
<dbReference type="OrthoDB" id="204928at2759"/>
<keyword evidence="5" id="KW-0472">Membrane</keyword>
<evidence type="ECO:0000313" key="7">
    <source>
        <dbReference type="Proteomes" id="UP001153678"/>
    </source>
</evidence>
<sequence>MSISSINFPKWLEKHSDKLRPPINNFILQHNDDFIIMVVGGLILELIIILTRQKFCIQLKSIIQKYAANEELRKCKSCELINLAK</sequence>
<keyword evidence="3" id="KW-0560">Oxidoreductase</keyword>
<protein>
    <submittedName>
        <fullName evidence="6">10468_t:CDS:1</fullName>
    </submittedName>
</protein>
<keyword evidence="2" id="KW-0223">Dioxygenase</keyword>
<dbReference type="GO" id="GO:0005506">
    <property type="term" value="F:iron ion binding"/>
    <property type="evidence" value="ECO:0007669"/>
    <property type="project" value="InterPro"/>
</dbReference>
<dbReference type="InterPro" id="IPR014710">
    <property type="entry name" value="RmlC-like_jellyroll"/>
</dbReference>
<dbReference type="Gene3D" id="2.60.120.10">
    <property type="entry name" value="Jelly Rolls"/>
    <property type="match status" value="1"/>
</dbReference>
<keyword evidence="4" id="KW-0408">Iron</keyword>
<dbReference type="AlphaFoldDB" id="A0A9W4SMS3"/>
<gene>
    <name evidence="6" type="ORF">FWILDA_LOCUS6522</name>
</gene>
<evidence type="ECO:0000256" key="4">
    <source>
        <dbReference type="ARBA" id="ARBA00023004"/>
    </source>
</evidence>
<reference evidence="6" key="1">
    <citation type="submission" date="2022-08" db="EMBL/GenBank/DDBJ databases">
        <authorList>
            <person name="Kallberg Y."/>
            <person name="Tangrot J."/>
            <person name="Rosling A."/>
        </authorList>
    </citation>
    <scope>NUCLEOTIDE SEQUENCE</scope>
    <source>
        <strain evidence="6">Wild A</strain>
    </source>
</reference>
<evidence type="ECO:0000256" key="1">
    <source>
        <dbReference type="ARBA" id="ARBA00022723"/>
    </source>
</evidence>
<dbReference type="InterPro" id="IPR010329">
    <property type="entry name" value="3hydroanth_dOase"/>
</dbReference>
<proteinExistence type="predicted"/>
<dbReference type="EMBL" id="CAMKVN010001192">
    <property type="protein sequence ID" value="CAI2174299.1"/>
    <property type="molecule type" value="Genomic_DNA"/>
</dbReference>
<dbReference type="Pfam" id="PF06052">
    <property type="entry name" value="3-HAO"/>
    <property type="match status" value="1"/>
</dbReference>
<dbReference type="GO" id="GO:0000334">
    <property type="term" value="F:3-hydroxyanthranilate 3,4-dioxygenase activity"/>
    <property type="evidence" value="ECO:0007669"/>
    <property type="project" value="InterPro"/>
</dbReference>
<evidence type="ECO:0000256" key="5">
    <source>
        <dbReference type="SAM" id="Phobius"/>
    </source>
</evidence>
<evidence type="ECO:0000256" key="3">
    <source>
        <dbReference type="ARBA" id="ARBA00023002"/>
    </source>
</evidence>